<proteinExistence type="predicted"/>
<dbReference type="Proteomes" id="UP000032232">
    <property type="component" value="Unassembled WGS sequence"/>
</dbReference>
<reference evidence="1 2" key="1">
    <citation type="submission" date="2015-02" db="EMBL/GenBank/DDBJ databases">
        <title>Genome Sequence of Jannaschia aquimarina DSM28248, a member of the Roseobacter clade.</title>
        <authorList>
            <person name="Voget S."/>
            <person name="Daniel R."/>
        </authorList>
    </citation>
    <scope>NUCLEOTIDE SEQUENCE [LARGE SCALE GENOMIC DNA]</scope>
    <source>
        <strain evidence="1 2">GSW-M26</strain>
    </source>
</reference>
<comment type="caution">
    <text evidence="1">The sequence shown here is derived from an EMBL/GenBank/DDBJ whole genome shotgun (WGS) entry which is preliminary data.</text>
</comment>
<dbReference type="RefSeq" id="WP_043917030.1">
    <property type="nucleotide sequence ID" value="NZ_FZPF01000003.1"/>
</dbReference>
<dbReference type="Pfam" id="PF04229">
    <property type="entry name" value="GrpB"/>
    <property type="match status" value="1"/>
</dbReference>
<dbReference type="PANTHER" id="PTHR34822">
    <property type="entry name" value="GRPB DOMAIN PROTEIN (AFU_ORTHOLOGUE AFUA_1G01530)"/>
    <property type="match status" value="1"/>
</dbReference>
<keyword evidence="1" id="KW-0418">Kinase</keyword>
<evidence type="ECO:0000313" key="2">
    <source>
        <dbReference type="Proteomes" id="UP000032232"/>
    </source>
</evidence>
<dbReference type="InterPro" id="IPR043519">
    <property type="entry name" value="NT_sf"/>
</dbReference>
<sequence length="166" mass="18366">MSDDGLGQAPGRVDLMPHDPRWARAFETETRRLAKVMPPEAWLHHIGSASVPDLAAKPILDLALVARPEHHAALSVGLERSGYAARGERSGLLFIKTRNGRRTHNLHVYSPDAPELGEQIAFRDRLRADRTLRDAYAALKTDLARRVPRGDYAEAKGPIIRAALGR</sequence>
<dbReference type="EMBL" id="JYFE01000005">
    <property type="protein sequence ID" value="KIT18036.1"/>
    <property type="molecule type" value="Genomic_DNA"/>
</dbReference>
<dbReference type="GO" id="GO:0016301">
    <property type="term" value="F:kinase activity"/>
    <property type="evidence" value="ECO:0007669"/>
    <property type="project" value="UniProtKB-KW"/>
</dbReference>
<dbReference type="SUPFAM" id="SSF81301">
    <property type="entry name" value="Nucleotidyltransferase"/>
    <property type="match status" value="1"/>
</dbReference>
<dbReference type="STRING" id="935700.jaqu_01610"/>
<protein>
    <submittedName>
        <fullName evidence="1">Dephospho-CoA kinase/protein folding accessory domain-containing protein</fullName>
    </submittedName>
</protein>
<organism evidence="1 2">
    <name type="scientific">Jannaschia aquimarina</name>
    <dbReference type="NCBI Taxonomy" id="935700"/>
    <lineage>
        <taxon>Bacteria</taxon>
        <taxon>Pseudomonadati</taxon>
        <taxon>Pseudomonadota</taxon>
        <taxon>Alphaproteobacteria</taxon>
        <taxon>Rhodobacterales</taxon>
        <taxon>Roseobacteraceae</taxon>
        <taxon>Jannaschia</taxon>
    </lineage>
</organism>
<dbReference type="PATRIC" id="fig|935700.4.peg.180"/>
<dbReference type="Gene3D" id="3.30.460.10">
    <property type="entry name" value="Beta Polymerase, domain 2"/>
    <property type="match status" value="1"/>
</dbReference>
<dbReference type="AlphaFoldDB" id="A0A0D1EM32"/>
<gene>
    <name evidence="1" type="ORF">jaqu_01610</name>
</gene>
<dbReference type="OrthoDB" id="9799092at2"/>
<evidence type="ECO:0000313" key="1">
    <source>
        <dbReference type="EMBL" id="KIT18036.1"/>
    </source>
</evidence>
<name>A0A0D1EM32_9RHOB</name>
<dbReference type="PANTHER" id="PTHR34822:SF1">
    <property type="entry name" value="GRPB FAMILY PROTEIN"/>
    <property type="match status" value="1"/>
</dbReference>
<accession>A0A0D1EM32</accession>
<keyword evidence="2" id="KW-1185">Reference proteome</keyword>
<keyword evidence="1" id="KW-0808">Transferase</keyword>
<dbReference type="InterPro" id="IPR007344">
    <property type="entry name" value="GrpB/CoaE"/>
</dbReference>